<dbReference type="Gene3D" id="1.10.287.600">
    <property type="entry name" value="Helix hairpin bin"/>
    <property type="match status" value="1"/>
</dbReference>
<evidence type="ECO:0000256" key="4">
    <source>
        <dbReference type="ARBA" id="ARBA00011747"/>
    </source>
</evidence>
<comment type="subcellular location">
    <subcellularLocation>
        <location evidence="2">Cytoplasm</location>
        <location evidence="2">Cytoskeleton</location>
    </subcellularLocation>
</comment>
<evidence type="ECO:0000313" key="17">
    <source>
        <dbReference type="Proteomes" id="UP001159428"/>
    </source>
</evidence>
<dbReference type="Gene3D" id="3.30.1330.20">
    <property type="entry name" value="Tubulin/FtsZ, C-terminal domain"/>
    <property type="match status" value="1"/>
</dbReference>
<evidence type="ECO:0000256" key="13">
    <source>
        <dbReference type="RuleBase" id="RU000352"/>
    </source>
</evidence>
<dbReference type="GO" id="GO:0005200">
    <property type="term" value="F:structural constituent of cytoskeleton"/>
    <property type="evidence" value="ECO:0007669"/>
    <property type="project" value="InterPro"/>
</dbReference>
<keyword evidence="5" id="KW-0963">Cytoplasm</keyword>
<evidence type="ECO:0000256" key="10">
    <source>
        <dbReference type="ARBA" id="ARBA00023134"/>
    </source>
</evidence>
<dbReference type="InterPro" id="IPR008280">
    <property type="entry name" value="Tub_FtsZ_C"/>
</dbReference>
<dbReference type="CDD" id="cd02187">
    <property type="entry name" value="beta_tubulin"/>
    <property type="match status" value="1"/>
</dbReference>
<keyword evidence="8 13" id="KW-0547">Nucleotide-binding</keyword>
<dbReference type="GO" id="GO:0003924">
    <property type="term" value="F:GTPase activity"/>
    <property type="evidence" value="ECO:0007669"/>
    <property type="project" value="InterPro"/>
</dbReference>
<feature type="domain" description="Tubulin/FtsZ 2-layer sandwich" evidence="15">
    <location>
        <begin position="322"/>
        <end position="460"/>
    </location>
</feature>
<dbReference type="InterPro" id="IPR000217">
    <property type="entry name" value="Tubulin"/>
</dbReference>
<dbReference type="PANTHER" id="PTHR11588">
    <property type="entry name" value="TUBULIN"/>
    <property type="match status" value="1"/>
</dbReference>
<dbReference type="SUPFAM" id="SSF52490">
    <property type="entry name" value="Tubulin nucleotide-binding domain-like"/>
    <property type="match status" value="1"/>
</dbReference>
<sequence length="550" mass="62674">MMWMTPVEQRGAEDILHSSKRLHFCIEADFRQRNEPKLWVHARERRLVLLNVMREIINVQVGQCGNQIGYKVGLYFFCLWFNFTLRNPKCPLLSQLWEIICSEHGIDEEGRYIGNCNSQLEKIDVYFAEGAESRYVPRSVLVDLESGTMDSLRSAPFGKVFRPDNFVFGECGAGNNWAKGFYTNGCNLLEEVLDAVRKEAEGCDSIQGFQIAHSLGGGTGSGLGTLILYHLQEEYPDRILSAISVFPSPKVSEIVIEPYNATLAVHQLIETTDEVFSFDNEALYDICFRTLKLGTTTYSDLNHIISTTMSGVTTCLRFPGQLNADMRKLAVNMIPYPRLHFFMPGFAPLTSRQSQIFRNLTVSELTQQIFDAKNIMIACDPRNGRYLTYAAMFRGKKLSMKEVEDQMKSVQDKNCGHFVEWIPHNAKVAVCNVPPHGMKMSATFIANNTAIQELFKRLNLQFKVMYRRRAFLHWFTEEGMDEMQFKQAESCMLDVISTYQQCQDLKVDTSLDNLEITDLEEFEDSLESWDCLDGHVNGRANNLPLVTAGQ</sequence>
<comment type="cofactor">
    <cofactor evidence="1">
        <name>Mg(2+)</name>
        <dbReference type="ChEBI" id="CHEBI:18420"/>
    </cofactor>
</comment>
<dbReference type="GO" id="GO:0005874">
    <property type="term" value="C:microtubule"/>
    <property type="evidence" value="ECO:0007669"/>
    <property type="project" value="UniProtKB-KW"/>
</dbReference>
<keyword evidence="7" id="KW-0479">Metal-binding</keyword>
<dbReference type="SUPFAM" id="SSF55307">
    <property type="entry name" value="Tubulin C-terminal domain-like"/>
    <property type="match status" value="1"/>
</dbReference>
<dbReference type="InterPro" id="IPR037103">
    <property type="entry name" value="Tubulin/FtsZ-like_C"/>
</dbReference>
<dbReference type="PRINTS" id="PR01163">
    <property type="entry name" value="BETATUBULIN"/>
</dbReference>
<dbReference type="InterPro" id="IPR018316">
    <property type="entry name" value="Tubulin/FtsZ_2-layer-sand-dom"/>
</dbReference>
<dbReference type="SMART" id="SM00865">
    <property type="entry name" value="Tubulin_C"/>
    <property type="match status" value="1"/>
</dbReference>
<dbReference type="InterPro" id="IPR023123">
    <property type="entry name" value="Tubulin_C"/>
</dbReference>
<dbReference type="InterPro" id="IPR002453">
    <property type="entry name" value="Beta_tubulin"/>
</dbReference>
<gene>
    <name evidence="16" type="ORF">PMEA_00001029</name>
</gene>
<dbReference type="Proteomes" id="UP001159428">
    <property type="component" value="Unassembled WGS sequence"/>
</dbReference>
<dbReference type="InterPro" id="IPR036525">
    <property type="entry name" value="Tubulin/FtsZ_GTPase_sf"/>
</dbReference>
<comment type="subunit">
    <text evidence="4 13">Dimer of alpha and beta chains. A typical microtubule is a hollow water-filled tube with an outer diameter of 25 nm and an inner diameter of 15 nM. Alpha-beta heterodimers associate head-to-tail to form protofilaments running lengthwise along the microtubule wall with the beta-tubulin subunit facing the microtubule plus end conferring a structural polarity. Microtubules usually have 13 protofilaments but different protofilament numbers can be found in some organisms and specialized cells.</text>
</comment>
<reference evidence="16 17" key="1">
    <citation type="submission" date="2022-05" db="EMBL/GenBank/DDBJ databases">
        <authorList>
            <consortium name="Genoscope - CEA"/>
            <person name="William W."/>
        </authorList>
    </citation>
    <scope>NUCLEOTIDE SEQUENCE [LARGE SCALE GENOMIC DNA]</scope>
</reference>
<dbReference type="GO" id="GO:0007017">
    <property type="term" value="P:microtubule-based process"/>
    <property type="evidence" value="ECO:0007669"/>
    <property type="project" value="InterPro"/>
</dbReference>
<evidence type="ECO:0000256" key="6">
    <source>
        <dbReference type="ARBA" id="ARBA00022701"/>
    </source>
</evidence>
<dbReference type="PROSITE" id="PS00227">
    <property type="entry name" value="TUBULIN"/>
    <property type="match status" value="1"/>
</dbReference>
<keyword evidence="17" id="KW-1185">Reference proteome</keyword>
<evidence type="ECO:0000256" key="11">
    <source>
        <dbReference type="ARBA" id="ARBA00023212"/>
    </source>
</evidence>
<evidence type="ECO:0000256" key="5">
    <source>
        <dbReference type="ARBA" id="ARBA00022490"/>
    </source>
</evidence>
<name>A0AAU9VRA3_9CNID</name>
<evidence type="ECO:0000256" key="8">
    <source>
        <dbReference type="ARBA" id="ARBA00022741"/>
    </source>
</evidence>
<accession>A0AAU9VRA3</accession>
<dbReference type="Pfam" id="PF00091">
    <property type="entry name" value="Tubulin"/>
    <property type="match status" value="1"/>
</dbReference>
<evidence type="ECO:0000256" key="12">
    <source>
        <dbReference type="ARBA" id="ARBA00034296"/>
    </source>
</evidence>
<evidence type="ECO:0000259" key="15">
    <source>
        <dbReference type="SMART" id="SM00865"/>
    </source>
</evidence>
<dbReference type="FunFam" id="3.40.50.1440:FF:000006">
    <property type="entry name" value="Tubulin beta chain"/>
    <property type="match status" value="1"/>
</dbReference>
<comment type="similarity">
    <text evidence="3 13">Belongs to the tubulin family.</text>
</comment>
<evidence type="ECO:0000256" key="9">
    <source>
        <dbReference type="ARBA" id="ARBA00022842"/>
    </source>
</evidence>
<keyword evidence="10 13" id="KW-0342">GTP-binding</keyword>
<dbReference type="InterPro" id="IPR017975">
    <property type="entry name" value="Tubulin_CS"/>
</dbReference>
<comment type="caution">
    <text evidence="16">The sequence shown here is derived from an EMBL/GenBank/DDBJ whole genome shotgun (WGS) entry which is preliminary data.</text>
</comment>
<evidence type="ECO:0000313" key="16">
    <source>
        <dbReference type="EMBL" id="CAH3032175.1"/>
    </source>
</evidence>
<evidence type="ECO:0000259" key="14">
    <source>
        <dbReference type="SMART" id="SM00864"/>
    </source>
</evidence>
<dbReference type="InterPro" id="IPR003008">
    <property type="entry name" value="Tubulin_FtsZ_GTPase"/>
</dbReference>
<dbReference type="Pfam" id="PF03953">
    <property type="entry name" value="Tubulin_C"/>
    <property type="match status" value="1"/>
</dbReference>
<keyword evidence="6 13" id="KW-0493">Microtubule</keyword>
<proteinExistence type="inferred from homology"/>
<evidence type="ECO:0000256" key="7">
    <source>
        <dbReference type="ARBA" id="ARBA00022723"/>
    </source>
</evidence>
<dbReference type="FunFam" id="3.30.1330.20:FF:000009">
    <property type="entry name" value="Tubulin beta chain"/>
    <property type="match status" value="1"/>
</dbReference>
<comment type="function">
    <text evidence="12 13">Tubulin is the major constituent of microtubules, a cylinder consisting of laterally associated linear protofilaments composed of alpha- and beta-tubulin heterodimers. Microtubules grow by the addition of GTP-tubulin dimers to the microtubule end, where a stabilizing cap forms. Below the cap, tubulin dimers are in GDP-bound state, owing to GTPase activity of alpha-tubulin.</text>
</comment>
<dbReference type="PRINTS" id="PR01161">
    <property type="entry name" value="TUBULIN"/>
</dbReference>
<keyword evidence="9" id="KW-0460">Magnesium</keyword>
<evidence type="ECO:0000256" key="1">
    <source>
        <dbReference type="ARBA" id="ARBA00001946"/>
    </source>
</evidence>
<evidence type="ECO:0000256" key="2">
    <source>
        <dbReference type="ARBA" id="ARBA00004245"/>
    </source>
</evidence>
<dbReference type="GO" id="GO:0005525">
    <property type="term" value="F:GTP binding"/>
    <property type="evidence" value="ECO:0007669"/>
    <property type="project" value="UniProtKB-UniRule"/>
</dbReference>
<dbReference type="AlphaFoldDB" id="A0AAU9VRA3"/>
<organism evidence="16 17">
    <name type="scientific">Pocillopora meandrina</name>
    <dbReference type="NCBI Taxonomy" id="46732"/>
    <lineage>
        <taxon>Eukaryota</taxon>
        <taxon>Metazoa</taxon>
        <taxon>Cnidaria</taxon>
        <taxon>Anthozoa</taxon>
        <taxon>Hexacorallia</taxon>
        <taxon>Scleractinia</taxon>
        <taxon>Astrocoeniina</taxon>
        <taxon>Pocilloporidae</taxon>
        <taxon>Pocillopora</taxon>
    </lineage>
</organism>
<keyword evidence="11" id="KW-0206">Cytoskeleton</keyword>
<dbReference type="EMBL" id="CALNXJ010000001">
    <property type="protein sequence ID" value="CAH3032175.1"/>
    <property type="molecule type" value="Genomic_DNA"/>
</dbReference>
<protein>
    <recommendedName>
        <fullName evidence="13">Tubulin beta chain</fullName>
    </recommendedName>
</protein>
<feature type="domain" description="Tubulin/FtsZ GTPase" evidence="14">
    <location>
        <begin position="123"/>
        <end position="320"/>
    </location>
</feature>
<dbReference type="GO" id="GO:0046872">
    <property type="term" value="F:metal ion binding"/>
    <property type="evidence" value="ECO:0007669"/>
    <property type="project" value="UniProtKB-KW"/>
</dbReference>
<evidence type="ECO:0000256" key="3">
    <source>
        <dbReference type="ARBA" id="ARBA00009636"/>
    </source>
</evidence>
<dbReference type="Gene3D" id="3.40.50.1440">
    <property type="entry name" value="Tubulin/FtsZ, GTPase domain"/>
    <property type="match status" value="1"/>
</dbReference>
<dbReference type="SMART" id="SM00864">
    <property type="entry name" value="Tubulin"/>
    <property type="match status" value="1"/>
</dbReference>